<dbReference type="EMBL" id="VUJU01005867">
    <property type="protein sequence ID" value="KAF0750062.1"/>
    <property type="molecule type" value="Genomic_DNA"/>
</dbReference>
<sequence>MLTKITNDIGTSSPIYNTELFDKEKKIFAHKNEMTGECILKLVDDQTKILNFNNNYDQNMELTEDEMIEIIGENLRNFCKDKIIILSNFNNKRFNRSKRSTDKKRYQGQTQTQFVSFGSKNSNQETKNGLAEALSQPDLSRATVSGLNGMGQAQSQSSFGDCNECSGQDYQTHSTHVVKPHPDFFPPLQPLSSVSQNQNSRPFSELNTNRQSPSFQNGENRRGHSINDQFPDTYSGLGTSNKLPGNQIHGYDIRPSPNGQYPGSETTYKVADKQNQGYVINEQYPKSDTTNKLSDNQNYGYGIIPSVDNQYIGSEKNNQLPENQDNRYGIESSLYPGKIQGSKSNNNTELGKIDSGYVYNSANQQIPNLVNTNTPEYKKTVNNDRAYPNSHSINSIPFNPSTWGYPNKIGNNNPNINPQIYLDGPGFPNIPSGSSQGILTPHNSLNYDSTHPNYNRQVPVTTSIEHQNKPSNSQSIHMPNYQHSIPNVLGQLTPNIPILSDPNSQNKQRVISEADGTIQNGFPFSTDIHGGQGYTQLNIPSLCNFLYQTCLNALSNNKKLNEFQIANSQNNVGNSNTEKQIGSTQEPITHQTGFPLYGEGINQYQKQPNSGQPQYTIGSFGSSIQHPINTETGGNINRFQSSYGQPQNTLGSGIQQSGYAPSGRNINQMQPGYGQPQSALGPDGSGLLPPGYFPSSGNVNQMQPNYGKSQDTLESGRSGVQQSGYAPSGGH</sequence>
<evidence type="ECO:0000256" key="1">
    <source>
        <dbReference type="SAM" id="MobiDB-lite"/>
    </source>
</evidence>
<feature type="non-terminal residue" evidence="2">
    <location>
        <position position="731"/>
    </location>
</feature>
<evidence type="ECO:0000313" key="2">
    <source>
        <dbReference type="EMBL" id="KAF0750062.1"/>
    </source>
</evidence>
<protein>
    <submittedName>
        <fullName evidence="2">Hornerin-like</fullName>
    </submittedName>
</protein>
<reference evidence="2 3" key="1">
    <citation type="submission" date="2019-08" db="EMBL/GenBank/DDBJ databases">
        <title>Whole genome of Aphis craccivora.</title>
        <authorList>
            <person name="Voronova N.V."/>
            <person name="Shulinski R.S."/>
            <person name="Bandarenka Y.V."/>
            <person name="Zhorov D.G."/>
            <person name="Warner D."/>
        </authorList>
    </citation>
    <scope>NUCLEOTIDE SEQUENCE [LARGE SCALE GENOMIC DNA]</scope>
    <source>
        <strain evidence="2">180601</strain>
        <tissue evidence="2">Whole Body</tissue>
    </source>
</reference>
<evidence type="ECO:0000313" key="3">
    <source>
        <dbReference type="Proteomes" id="UP000478052"/>
    </source>
</evidence>
<feature type="compositionally biased region" description="Low complexity" evidence="1">
    <location>
        <begin position="680"/>
        <end position="690"/>
    </location>
</feature>
<gene>
    <name evidence="2" type="ORF">FWK35_00025259</name>
</gene>
<feature type="compositionally biased region" description="Polar residues" evidence="1">
    <location>
        <begin position="142"/>
        <end position="175"/>
    </location>
</feature>
<proteinExistence type="predicted"/>
<feature type="compositionally biased region" description="Polar residues" evidence="1">
    <location>
        <begin position="695"/>
        <end position="725"/>
    </location>
</feature>
<feature type="compositionally biased region" description="Polar residues" evidence="1">
    <location>
        <begin position="226"/>
        <end position="244"/>
    </location>
</feature>
<name>A0A6G0Y6T1_APHCR</name>
<organism evidence="2 3">
    <name type="scientific">Aphis craccivora</name>
    <name type="common">Cowpea aphid</name>
    <dbReference type="NCBI Taxonomy" id="307492"/>
    <lineage>
        <taxon>Eukaryota</taxon>
        <taxon>Metazoa</taxon>
        <taxon>Ecdysozoa</taxon>
        <taxon>Arthropoda</taxon>
        <taxon>Hexapoda</taxon>
        <taxon>Insecta</taxon>
        <taxon>Pterygota</taxon>
        <taxon>Neoptera</taxon>
        <taxon>Paraneoptera</taxon>
        <taxon>Hemiptera</taxon>
        <taxon>Sternorrhyncha</taxon>
        <taxon>Aphidomorpha</taxon>
        <taxon>Aphidoidea</taxon>
        <taxon>Aphididae</taxon>
        <taxon>Aphidini</taxon>
        <taxon>Aphis</taxon>
        <taxon>Aphis</taxon>
    </lineage>
</organism>
<feature type="compositionally biased region" description="Polar residues" evidence="1">
    <location>
        <begin position="190"/>
        <end position="218"/>
    </location>
</feature>
<feature type="compositionally biased region" description="Polar residues" evidence="1">
    <location>
        <begin position="623"/>
        <end position="678"/>
    </location>
</feature>
<dbReference type="AlphaFoldDB" id="A0A6G0Y6T1"/>
<dbReference type="OrthoDB" id="7791530at2759"/>
<feature type="region of interest" description="Disordered" evidence="1">
    <location>
        <begin position="623"/>
        <end position="731"/>
    </location>
</feature>
<feature type="region of interest" description="Disordered" evidence="1">
    <location>
        <begin position="117"/>
        <end position="263"/>
    </location>
</feature>
<feature type="compositionally biased region" description="Polar residues" evidence="1">
    <location>
        <begin position="117"/>
        <end position="127"/>
    </location>
</feature>
<comment type="caution">
    <text evidence="2">The sequence shown here is derived from an EMBL/GenBank/DDBJ whole genome shotgun (WGS) entry which is preliminary data.</text>
</comment>
<dbReference type="Proteomes" id="UP000478052">
    <property type="component" value="Unassembled WGS sequence"/>
</dbReference>
<accession>A0A6G0Y6T1</accession>
<keyword evidence="3" id="KW-1185">Reference proteome</keyword>